<evidence type="ECO:0000313" key="4">
    <source>
        <dbReference type="Proteomes" id="UP000248731"/>
    </source>
</evidence>
<evidence type="ECO:0000313" key="3">
    <source>
        <dbReference type="EMBL" id="SUG28048.1"/>
    </source>
</evidence>
<name>A0A2X4TWM3_SALER</name>
<evidence type="ECO:0000256" key="1">
    <source>
        <dbReference type="SAM" id="Phobius"/>
    </source>
</evidence>
<evidence type="ECO:0000313" key="5">
    <source>
        <dbReference type="Proteomes" id="UP000255443"/>
    </source>
</evidence>
<keyword evidence="1" id="KW-1133">Transmembrane helix</keyword>
<dbReference type="EMBL" id="LS483466">
    <property type="protein sequence ID" value="SQI27078.1"/>
    <property type="molecule type" value="Genomic_DNA"/>
</dbReference>
<gene>
    <name evidence="3" type="ORF">NCTC7303_00161</name>
    <name evidence="2" type="ORF">NCTC7307_04455</name>
</gene>
<keyword evidence="4" id="KW-1185">Reference proteome</keyword>
<dbReference type="Proteomes" id="UP000255443">
    <property type="component" value="Unassembled WGS sequence"/>
</dbReference>
<protein>
    <submittedName>
        <fullName evidence="2">Uncharacterized protein</fullName>
    </submittedName>
</protein>
<proteinExistence type="predicted"/>
<sequence length="74" mass="8956">MKIGYEVKRFLQEWWKSMLSYNGISYFNIQKYISSWLIVLLIGGIVFGAIYCFYGNEYSHEIKIFLRTLRRVLF</sequence>
<feature type="transmembrane region" description="Helical" evidence="1">
    <location>
        <begin position="33"/>
        <end position="54"/>
    </location>
</feature>
<keyword evidence="1" id="KW-0472">Membrane</keyword>
<reference evidence="4 5" key="1">
    <citation type="submission" date="2018-06" db="EMBL/GenBank/DDBJ databases">
        <authorList>
            <consortium name="Pathogen Informatics"/>
            <person name="Doyle S."/>
        </authorList>
    </citation>
    <scope>NUCLEOTIDE SEQUENCE [LARGE SCALE GENOMIC DNA]</scope>
    <source>
        <strain evidence="3 5">NCTC7303</strain>
        <strain evidence="2 4">NCTC7307</strain>
    </source>
</reference>
<organism evidence="2 4">
    <name type="scientific">Salmonella enterica subsp. arizonae</name>
    <dbReference type="NCBI Taxonomy" id="59203"/>
    <lineage>
        <taxon>Bacteria</taxon>
        <taxon>Pseudomonadati</taxon>
        <taxon>Pseudomonadota</taxon>
        <taxon>Gammaproteobacteria</taxon>
        <taxon>Enterobacterales</taxon>
        <taxon>Enterobacteriaceae</taxon>
        <taxon>Salmonella</taxon>
    </lineage>
</organism>
<dbReference type="AlphaFoldDB" id="A0A2X4TWM3"/>
<keyword evidence="1" id="KW-0812">Transmembrane</keyword>
<accession>A0A2X4TWM3</accession>
<dbReference type="Proteomes" id="UP000248731">
    <property type="component" value="Chromosome 1"/>
</dbReference>
<evidence type="ECO:0000313" key="2">
    <source>
        <dbReference type="EMBL" id="SQI27078.1"/>
    </source>
</evidence>
<dbReference type="EMBL" id="UGXC01000002">
    <property type="protein sequence ID" value="SUG28048.1"/>
    <property type="molecule type" value="Genomic_DNA"/>
</dbReference>